<evidence type="ECO:0000256" key="2">
    <source>
        <dbReference type="SAM" id="Phobius"/>
    </source>
</evidence>
<sequence>MRRNAEGMMGRHWLPSRHCERSEAIQRFEAAPRLPRRDAPRNDARIFGAVFFAASLLFAAPALAASRSIDDCEAIKEADAYNRCLASFGPTRGQHGATYPGVAAEGGHSGKASGRSASRPPSRTGGARLSASRGGRMRMEFTPGRW</sequence>
<feature type="compositionally biased region" description="Low complexity" evidence="1">
    <location>
        <begin position="112"/>
        <end position="134"/>
    </location>
</feature>
<dbReference type="EMBL" id="CP034086">
    <property type="protein sequence ID" value="AZG75667.1"/>
    <property type="molecule type" value="Genomic_DNA"/>
</dbReference>
<keyword evidence="2" id="KW-0472">Membrane</keyword>
<feature type="transmembrane region" description="Helical" evidence="2">
    <location>
        <begin position="46"/>
        <end position="64"/>
    </location>
</feature>
<dbReference type="Proteomes" id="UP000273982">
    <property type="component" value="Chromosome"/>
</dbReference>
<feature type="region of interest" description="Disordered" evidence="1">
    <location>
        <begin position="91"/>
        <end position="146"/>
    </location>
</feature>
<evidence type="ECO:0000313" key="4">
    <source>
        <dbReference type="Proteomes" id="UP000273982"/>
    </source>
</evidence>
<keyword evidence="2" id="KW-0812">Transmembrane</keyword>
<protein>
    <submittedName>
        <fullName evidence="3">Uncharacterized protein</fullName>
    </submittedName>
</protein>
<reference evidence="3 4" key="1">
    <citation type="submission" date="2018-11" db="EMBL/GenBank/DDBJ databases">
        <title>Genome squencing of methanotrophic bacteria isolated from alkaline groundwater in Korea.</title>
        <authorList>
            <person name="Nguyen L.N."/>
        </authorList>
    </citation>
    <scope>NUCLEOTIDE SEQUENCE [LARGE SCALE GENOMIC DNA]</scope>
    <source>
        <strain evidence="3 4">GW6</strain>
    </source>
</reference>
<accession>A0A3G8M1V7</accession>
<organism evidence="3 4">
    <name type="scientific">Methylocystis rosea</name>
    <dbReference type="NCBI Taxonomy" id="173366"/>
    <lineage>
        <taxon>Bacteria</taxon>
        <taxon>Pseudomonadati</taxon>
        <taxon>Pseudomonadota</taxon>
        <taxon>Alphaproteobacteria</taxon>
        <taxon>Hyphomicrobiales</taxon>
        <taxon>Methylocystaceae</taxon>
        <taxon>Methylocystis</taxon>
    </lineage>
</organism>
<evidence type="ECO:0000256" key="1">
    <source>
        <dbReference type="SAM" id="MobiDB-lite"/>
    </source>
</evidence>
<dbReference type="KEGG" id="mros:EHO51_02315"/>
<evidence type="ECO:0000313" key="3">
    <source>
        <dbReference type="EMBL" id="AZG75667.1"/>
    </source>
</evidence>
<gene>
    <name evidence="3" type="ORF">EHO51_02315</name>
</gene>
<name>A0A3G8M1V7_9HYPH</name>
<proteinExistence type="predicted"/>
<keyword evidence="2" id="KW-1133">Transmembrane helix</keyword>
<dbReference type="AlphaFoldDB" id="A0A3G8M1V7"/>